<feature type="transmembrane region" description="Helical" evidence="1">
    <location>
        <begin position="106"/>
        <end position="124"/>
    </location>
</feature>
<dbReference type="Proteomes" id="UP000189545">
    <property type="component" value="Chromosome"/>
</dbReference>
<proteinExistence type="predicted"/>
<organism evidence="2 3">
    <name type="scientific">Shewanella psychrophila</name>
    <dbReference type="NCBI Taxonomy" id="225848"/>
    <lineage>
        <taxon>Bacteria</taxon>
        <taxon>Pseudomonadati</taxon>
        <taxon>Pseudomonadota</taxon>
        <taxon>Gammaproteobacteria</taxon>
        <taxon>Alteromonadales</taxon>
        <taxon>Shewanellaceae</taxon>
        <taxon>Shewanella</taxon>
    </lineage>
</organism>
<keyword evidence="1" id="KW-0812">Transmembrane</keyword>
<dbReference type="KEGG" id="spsw:Sps_01461"/>
<protein>
    <recommendedName>
        <fullName evidence="4">Holin of 3TMs, for gene-transfer release</fullName>
    </recommendedName>
</protein>
<keyword evidence="1" id="KW-1133">Transmembrane helix</keyword>
<feature type="transmembrane region" description="Helical" evidence="1">
    <location>
        <begin position="136"/>
        <end position="155"/>
    </location>
</feature>
<accession>A0A1S6HM80</accession>
<evidence type="ECO:0000313" key="3">
    <source>
        <dbReference type="Proteomes" id="UP000189545"/>
    </source>
</evidence>
<dbReference type="RefSeq" id="WP_077751916.1">
    <property type="nucleotide sequence ID" value="NZ_CP014782.1"/>
</dbReference>
<dbReference type="STRING" id="225848.Sps_01461"/>
<dbReference type="OrthoDB" id="6400269at2"/>
<reference evidence="2 3" key="1">
    <citation type="submission" date="2016-03" db="EMBL/GenBank/DDBJ databases">
        <title>Complete genome sequence of Shewanella psychrophila WP2, a deep sea bacterium isolated from west Pacific sediment.</title>
        <authorList>
            <person name="Xu G."/>
            <person name="Jian H."/>
        </authorList>
    </citation>
    <scope>NUCLEOTIDE SEQUENCE [LARGE SCALE GENOMIC DNA]</scope>
    <source>
        <strain evidence="2 3">WP2</strain>
    </source>
</reference>
<evidence type="ECO:0008006" key="4">
    <source>
        <dbReference type="Google" id="ProtNLM"/>
    </source>
</evidence>
<gene>
    <name evidence="2" type="ORF">Sps_01461</name>
</gene>
<evidence type="ECO:0000313" key="2">
    <source>
        <dbReference type="EMBL" id="AQS36627.1"/>
    </source>
</evidence>
<name>A0A1S6HM80_9GAMM</name>
<dbReference type="EMBL" id="CP014782">
    <property type="protein sequence ID" value="AQS36627.1"/>
    <property type="molecule type" value="Genomic_DNA"/>
</dbReference>
<keyword evidence="1" id="KW-0472">Membrane</keyword>
<keyword evidence="3" id="KW-1185">Reference proteome</keyword>
<sequence>MNLLSILGKVGASILADVIPGGNTIIKVINEFLPDDIKLGDRATGAEIQNVVSSLPAEIQVQVLAKQFDVEITEIKEYTNVVKALGDVDKTGLSTRPAIAMMMSQIVAFSVVILISFLAVAMFNKDVATITAIGDNWPLVIAILGTPTALLRAYFGMRTKEKQQKYQAVSNTPPESVFSGLLNLVGKSK</sequence>
<dbReference type="AlphaFoldDB" id="A0A1S6HM80"/>
<evidence type="ECO:0000256" key="1">
    <source>
        <dbReference type="SAM" id="Phobius"/>
    </source>
</evidence>